<dbReference type="AlphaFoldDB" id="A0ABD3XA73"/>
<dbReference type="Proteomes" id="UP001634394">
    <property type="component" value="Unassembled WGS sequence"/>
</dbReference>
<dbReference type="EMBL" id="JBJQND010000003">
    <property type="protein sequence ID" value="KAL3883157.1"/>
    <property type="molecule type" value="Genomic_DNA"/>
</dbReference>
<feature type="non-terminal residue" evidence="1">
    <location>
        <position position="50"/>
    </location>
</feature>
<evidence type="ECO:0000313" key="2">
    <source>
        <dbReference type="Proteomes" id="UP001634394"/>
    </source>
</evidence>
<organism evidence="1 2">
    <name type="scientific">Sinanodonta woodiana</name>
    <name type="common">Chinese pond mussel</name>
    <name type="synonym">Anodonta woodiana</name>
    <dbReference type="NCBI Taxonomy" id="1069815"/>
    <lineage>
        <taxon>Eukaryota</taxon>
        <taxon>Metazoa</taxon>
        <taxon>Spiralia</taxon>
        <taxon>Lophotrochozoa</taxon>
        <taxon>Mollusca</taxon>
        <taxon>Bivalvia</taxon>
        <taxon>Autobranchia</taxon>
        <taxon>Heteroconchia</taxon>
        <taxon>Palaeoheterodonta</taxon>
        <taxon>Unionida</taxon>
        <taxon>Unionoidea</taxon>
        <taxon>Unionidae</taxon>
        <taxon>Unioninae</taxon>
        <taxon>Sinanodonta</taxon>
    </lineage>
</organism>
<reference evidence="1 2" key="1">
    <citation type="submission" date="2024-11" db="EMBL/GenBank/DDBJ databases">
        <title>Chromosome-level genome assembly of the freshwater bivalve Anodonta woodiana.</title>
        <authorList>
            <person name="Chen X."/>
        </authorList>
    </citation>
    <scope>NUCLEOTIDE SEQUENCE [LARGE SCALE GENOMIC DNA]</scope>
    <source>
        <strain evidence="1">MN2024</strain>
        <tissue evidence="1">Gills</tissue>
    </source>
</reference>
<protein>
    <submittedName>
        <fullName evidence="1">Uncharacterized protein</fullName>
    </submittedName>
</protein>
<evidence type="ECO:0000313" key="1">
    <source>
        <dbReference type="EMBL" id="KAL3883157.1"/>
    </source>
</evidence>
<keyword evidence="2" id="KW-1185">Reference proteome</keyword>
<sequence length="50" mass="5560">RLHRCGSPSPLLLPMCFLPDASLWNRDCCVCDICICHKVTNTMVAAYCMG</sequence>
<comment type="caution">
    <text evidence="1">The sequence shown here is derived from an EMBL/GenBank/DDBJ whole genome shotgun (WGS) entry which is preliminary data.</text>
</comment>
<proteinExistence type="predicted"/>
<accession>A0ABD3XA73</accession>
<feature type="non-terminal residue" evidence="1">
    <location>
        <position position="1"/>
    </location>
</feature>
<gene>
    <name evidence="1" type="ORF">ACJMK2_029448</name>
</gene>
<name>A0ABD3XA73_SINWO</name>